<dbReference type="InterPro" id="IPR004367">
    <property type="entry name" value="Cyclin_C-dom"/>
</dbReference>
<dbReference type="Pfam" id="PF02984">
    <property type="entry name" value="Cyclin_C"/>
    <property type="match status" value="1"/>
</dbReference>
<sequence length="340" mass="39761">MKKTNSTKILCRPAFGTLTNNIGTIRQKEELNKTKIPGKENGVNFAKINKPAEKNTLLRKIERRYLNASEENLLDKTIFEDESQQEYIESLFSEELKYILQGNFIEQTVLTVHTRYMVLNWMFKIQQYLKIEENEFYLAINIFDSTLHTCADFDEATLLAITSLWVVHKFTNNAVHIPASELIPWLNKKYSKKDIATTERKILSIINFAIWRPEPSIFLHHFLRKIKHEKSEIYFGSFFVCDCISMFPKFSSVQASFIAALSLYTSLVVLKRDTQQFLNSVKNIYNEELLKGSCKSCLKKISQIRQNEHQEPFGKYSSLKRMNIAEYFKKCEEVLNTLEN</sequence>
<dbReference type="InterPro" id="IPR036915">
    <property type="entry name" value="Cyclin-like_sf"/>
</dbReference>
<keyword evidence="1" id="KW-0195">Cyclin</keyword>
<evidence type="ECO:0000256" key="1">
    <source>
        <dbReference type="ARBA" id="ARBA00023127"/>
    </source>
</evidence>
<dbReference type="AlphaFoldDB" id="A0AAW1VB08"/>
<evidence type="ECO:0000259" key="2">
    <source>
        <dbReference type="Pfam" id="PF00134"/>
    </source>
</evidence>
<evidence type="ECO:0000313" key="5">
    <source>
        <dbReference type="Proteomes" id="UP001431783"/>
    </source>
</evidence>
<dbReference type="InterPro" id="IPR006671">
    <property type="entry name" value="Cyclin_N"/>
</dbReference>
<evidence type="ECO:0000259" key="3">
    <source>
        <dbReference type="Pfam" id="PF02984"/>
    </source>
</evidence>
<dbReference type="Proteomes" id="UP001431783">
    <property type="component" value="Unassembled WGS sequence"/>
</dbReference>
<evidence type="ECO:0000313" key="4">
    <source>
        <dbReference type="EMBL" id="KAK9891865.1"/>
    </source>
</evidence>
<dbReference type="SUPFAM" id="SSF47954">
    <property type="entry name" value="Cyclin-like"/>
    <property type="match status" value="2"/>
</dbReference>
<name>A0AAW1VB08_9CUCU</name>
<dbReference type="InterPro" id="IPR039361">
    <property type="entry name" value="Cyclin"/>
</dbReference>
<accession>A0AAW1VB08</accession>
<reference evidence="4 5" key="1">
    <citation type="submission" date="2023-03" db="EMBL/GenBank/DDBJ databases">
        <title>Genome insight into feeding habits of ladybird beetles.</title>
        <authorList>
            <person name="Li H.-S."/>
            <person name="Huang Y.-H."/>
            <person name="Pang H."/>
        </authorList>
    </citation>
    <scope>NUCLEOTIDE SEQUENCE [LARGE SCALE GENOMIC DNA]</scope>
    <source>
        <strain evidence="4">SYSU_2023b</strain>
        <tissue evidence="4">Whole body</tissue>
    </source>
</reference>
<dbReference type="PANTHER" id="PTHR10177">
    <property type="entry name" value="CYCLINS"/>
    <property type="match status" value="1"/>
</dbReference>
<comment type="caution">
    <text evidence="4">The sequence shown here is derived from an EMBL/GenBank/DDBJ whole genome shotgun (WGS) entry which is preliminary data.</text>
</comment>
<keyword evidence="5" id="KW-1185">Reference proteome</keyword>
<proteinExistence type="predicted"/>
<dbReference type="EMBL" id="JARQZJ010000131">
    <property type="protein sequence ID" value="KAK9891865.1"/>
    <property type="molecule type" value="Genomic_DNA"/>
</dbReference>
<gene>
    <name evidence="4" type="ORF">WA026_017353</name>
</gene>
<organism evidence="4 5">
    <name type="scientific">Henosepilachna vigintioctopunctata</name>
    <dbReference type="NCBI Taxonomy" id="420089"/>
    <lineage>
        <taxon>Eukaryota</taxon>
        <taxon>Metazoa</taxon>
        <taxon>Ecdysozoa</taxon>
        <taxon>Arthropoda</taxon>
        <taxon>Hexapoda</taxon>
        <taxon>Insecta</taxon>
        <taxon>Pterygota</taxon>
        <taxon>Neoptera</taxon>
        <taxon>Endopterygota</taxon>
        <taxon>Coleoptera</taxon>
        <taxon>Polyphaga</taxon>
        <taxon>Cucujiformia</taxon>
        <taxon>Coccinelloidea</taxon>
        <taxon>Coccinellidae</taxon>
        <taxon>Epilachninae</taxon>
        <taxon>Epilachnini</taxon>
        <taxon>Henosepilachna</taxon>
    </lineage>
</organism>
<dbReference type="Pfam" id="PF00134">
    <property type="entry name" value="Cyclin_N"/>
    <property type="match status" value="1"/>
</dbReference>
<feature type="domain" description="Cyclin N-terminal" evidence="2">
    <location>
        <begin position="88"/>
        <end position="210"/>
    </location>
</feature>
<protein>
    <submittedName>
        <fullName evidence="4">Uncharacterized protein</fullName>
    </submittedName>
</protein>
<dbReference type="Gene3D" id="1.10.472.10">
    <property type="entry name" value="Cyclin-like"/>
    <property type="match status" value="2"/>
</dbReference>
<feature type="domain" description="Cyclin C-terminal" evidence="3">
    <location>
        <begin position="214"/>
        <end position="326"/>
    </location>
</feature>